<name>A0AB38CWT1_9MYCO</name>
<feature type="domain" description="Type VII secretion system protein EssD-like" evidence="2">
    <location>
        <begin position="513"/>
        <end position="642"/>
    </location>
</feature>
<feature type="region of interest" description="Disordered" evidence="1">
    <location>
        <begin position="455"/>
        <end position="519"/>
    </location>
</feature>
<gene>
    <name evidence="3" type="ORF">SAMEA2070301_01857</name>
</gene>
<evidence type="ECO:0000313" key="4">
    <source>
        <dbReference type="Proteomes" id="UP000185210"/>
    </source>
</evidence>
<dbReference type="Pfam" id="PF13930">
    <property type="entry name" value="Endonuclea_NS_2"/>
    <property type="match status" value="1"/>
</dbReference>
<dbReference type="AlphaFoldDB" id="A0AB38CWT1"/>
<sequence>MTTLDEFMAINPNAYMAVVDTWRPQTRQFKEAYDDYKRWAGSPAGTEWTGRTSNAAYETASTDCHGSDNADDTVEEGGKLIGATIEYEVLPNLTGGQNLIERVLAHAEQGVSIDQNFNMTYTPAQGESDESIARNREHVKESERQVKEHVAKWEKGCQTLKGQAEATAQSITGCINPKTALVDGRKVLRDAVAPKPGDGTATAIDYKKQYPKATDPAGTTPAAASNPETINYKELYPKTASVDGHQLGSIGAMPGVGDIDKTKPAKLAPTLADRDVPAFAQATRERLQHEGVPANQIEQRVNEAVQRAQAPRFAPDADPMRTPGQVPLHNSPGDQFNDIVGRANDEATKTIDGQIEQAKVLTGQAGPGAPGVAEAWKDVGLGAVKQVHELTSDPLAAPKMGIEQAKEFYNHPGEFIGKNLIHGTEALGGGAIGGEAAAGARGLLGDLSGTEGRAITHGLDDATPGHHTPTQVEHHTATGDHGTSGPHTPDLNHVSTESGGPGGWNQELNKPAPNTHYNVDDRFQYTTDEQRRVGHAEMTYDHGAEPGDRNGHQQRIAGGPDRLPGDQGGHIFGTQFGGPGEAINITAMRDTLNQVGARDYYNLEAQWRQLAEQGGQVQVKVDIAYPGDSLRPESYTVETYVDGKLNSTYHFDN</sequence>
<dbReference type="Proteomes" id="UP000185210">
    <property type="component" value="Unassembled WGS sequence"/>
</dbReference>
<dbReference type="EMBL" id="FSHM01000002">
    <property type="protein sequence ID" value="SIA67651.1"/>
    <property type="molecule type" value="Genomic_DNA"/>
</dbReference>
<dbReference type="InterPro" id="IPR044929">
    <property type="entry name" value="DNA/RNA_non-sp_Endonuclease_sf"/>
</dbReference>
<reference evidence="3 4" key="1">
    <citation type="submission" date="2016-11" db="EMBL/GenBank/DDBJ databases">
        <authorList>
            <consortium name="Pathogen Informatics"/>
        </authorList>
    </citation>
    <scope>NUCLEOTIDE SEQUENCE [LARGE SCALE GENOMIC DNA]</scope>
    <source>
        <strain evidence="3 4">104</strain>
    </source>
</reference>
<accession>A0AB38CWT1</accession>
<proteinExistence type="predicted"/>
<evidence type="ECO:0000259" key="2">
    <source>
        <dbReference type="Pfam" id="PF13930"/>
    </source>
</evidence>
<organism evidence="3 4">
    <name type="scientific">Mycobacteroides abscessus subsp. abscessus</name>
    <dbReference type="NCBI Taxonomy" id="1185650"/>
    <lineage>
        <taxon>Bacteria</taxon>
        <taxon>Bacillati</taxon>
        <taxon>Actinomycetota</taxon>
        <taxon>Actinomycetes</taxon>
        <taxon>Mycobacteriales</taxon>
        <taxon>Mycobacteriaceae</taxon>
        <taxon>Mycobacteroides</taxon>
        <taxon>Mycobacteroides abscessus</taxon>
    </lineage>
</organism>
<evidence type="ECO:0000313" key="3">
    <source>
        <dbReference type="EMBL" id="SIA67651.1"/>
    </source>
</evidence>
<comment type="caution">
    <text evidence="3">The sequence shown here is derived from an EMBL/GenBank/DDBJ whole genome shotgun (WGS) entry which is preliminary data.</text>
</comment>
<protein>
    <recommendedName>
        <fullName evidence="2">Type VII secretion system protein EssD-like domain-containing protein</fullName>
    </recommendedName>
</protein>
<dbReference type="RefSeq" id="WP_017555144.1">
    <property type="nucleotide sequence ID" value="NZ_FRYU01000003.1"/>
</dbReference>
<dbReference type="InterPro" id="IPR044927">
    <property type="entry name" value="Endonuclea_NS_2"/>
</dbReference>
<evidence type="ECO:0000256" key="1">
    <source>
        <dbReference type="SAM" id="MobiDB-lite"/>
    </source>
</evidence>
<dbReference type="Gene3D" id="3.40.570.10">
    <property type="entry name" value="Extracellular Endonuclease, subunit A"/>
    <property type="match status" value="1"/>
</dbReference>